<evidence type="ECO:0000256" key="2">
    <source>
        <dbReference type="SAM" id="SignalP"/>
    </source>
</evidence>
<evidence type="ECO:0000313" key="3">
    <source>
        <dbReference type="EMBL" id="KAB8069562.1"/>
    </source>
</evidence>
<dbReference type="AlphaFoldDB" id="A0A5N5WR77"/>
<dbReference type="Gene3D" id="3.30.70.80">
    <property type="entry name" value="Peptidase S8 propeptide/proteinase inhibitor I9"/>
    <property type="match status" value="1"/>
</dbReference>
<comment type="similarity">
    <text evidence="1">Belongs to the protease inhibitor I9 family.</text>
</comment>
<evidence type="ECO:0008006" key="5">
    <source>
        <dbReference type="Google" id="ProtNLM"/>
    </source>
</evidence>
<gene>
    <name evidence="3" type="ORF">BDV29DRAFT_161296</name>
</gene>
<dbReference type="SUPFAM" id="SSF54897">
    <property type="entry name" value="Protease propeptides/inhibitors"/>
    <property type="match status" value="1"/>
</dbReference>
<protein>
    <recommendedName>
        <fullName evidence="5">Inhibitor I9 domain-containing protein</fullName>
    </recommendedName>
</protein>
<dbReference type="Proteomes" id="UP000326565">
    <property type="component" value="Unassembled WGS sequence"/>
</dbReference>
<evidence type="ECO:0000313" key="4">
    <source>
        <dbReference type="Proteomes" id="UP000326565"/>
    </source>
</evidence>
<dbReference type="InterPro" id="IPR037045">
    <property type="entry name" value="S8pro/Inhibitor_I9_sf"/>
</dbReference>
<dbReference type="GO" id="GO:0004866">
    <property type="term" value="F:endopeptidase inhibitor activity"/>
    <property type="evidence" value="ECO:0007669"/>
    <property type="project" value="TreeGrafter"/>
</dbReference>
<sequence>MKFLHTFILGCLPLALANSIVVTYPKDTPLSVLEDAKNSVIKAGGKITHEFQFINGFSADAPESAVQQISAQSAKYNPSIEKDLTVSIQS</sequence>
<name>A0A5N5WR77_9EURO</name>
<accession>A0A5N5WR77</accession>
<dbReference type="PANTHER" id="PTHR28288:SF1">
    <property type="entry name" value="INHIBITOR I9 DOMAIN-CONTAINING PROTEIN"/>
    <property type="match status" value="1"/>
</dbReference>
<feature type="chain" id="PRO_5024976581" description="Inhibitor I9 domain-containing protein" evidence="2">
    <location>
        <begin position="18"/>
        <end position="90"/>
    </location>
</feature>
<keyword evidence="2" id="KW-0732">Signal</keyword>
<proteinExistence type="inferred from homology"/>
<evidence type="ECO:0000256" key="1">
    <source>
        <dbReference type="ARBA" id="ARBA00038069"/>
    </source>
</evidence>
<dbReference type="GO" id="GO:0042144">
    <property type="term" value="P:vacuole fusion, non-autophagic"/>
    <property type="evidence" value="ECO:0007669"/>
    <property type="project" value="TreeGrafter"/>
</dbReference>
<dbReference type="OrthoDB" id="3888684at2759"/>
<dbReference type="PANTHER" id="PTHR28288">
    <property type="entry name" value="PROTEASE B INHIBITOR 2"/>
    <property type="match status" value="1"/>
</dbReference>
<dbReference type="FunFam" id="3.30.70.80:FF:000005">
    <property type="entry name" value="Proteinase inhibitor I2B"/>
    <property type="match status" value="1"/>
</dbReference>
<dbReference type="InterPro" id="IPR052471">
    <property type="entry name" value="PBI_I9"/>
</dbReference>
<feature type="signal peptide" evidence="2">
    <location>
        <begin position="1"/>
        <end position="17"/>
    </location>
</feature>
<reference evidence="3 4" key="1">
    <citation type="submission" date="2019-04" db="EMBL/GenBank/DDBJ databases">
        <title>Friends and foes A comparative genomics study of 23 Aspergillus species from section Flavi.</title>
        <authorList>
            <consortium name="DOE Joint Genome Institute"/>
            <person name="Kjaerbolling I."/>
            <person name="Vesth T."/>
            <person name="Frisvad J.C."/>
            <person name="Nybo J.L."/>
            <person name="Theobald S."/>
            <person name="Kildgaard S."/>
            <person name="Isbrandt T."/>
            <person name="Kuo A."/>
            <person name="Sato A."/>
            <person name="Lyhne E.K."/>
            <person name="Kogle M.E."/>
            <person name="Wiebenga A."/>
            <person name="Kun R.S."/>
            <person name="Lubbers R.J."/>
            <person name="Makela M.R."/>
            <person name="Barry K."/>
            <person name="Chovatia M."/>
            <person name="Clum A."/>
            <person name="Daum C."/>
            <person name="Haridas S."/>
            <person name="He G."/>
            <person name="LaButti K."/>
            <person name="Lipzen A."/>
            <person name="Mondo S."/>
            <person name="Riley R."/>
            <person name="Salamov A."/>
            <person name="Simmons B.A."/>
            <person name="Magnuson J.K."/>
            <person name="Henrissat B."/>
            <person name="Mortensen U.H."/>
            <person name="Larsen T.O."/>
            <person name="Devries R.P."/>
            <person name="Grigoriev I.V."/>
            <person name="Machida M."/>
            <person name="Baker S.E."/>
            <person name="Andersen M.R."/>
        </authorList>
    </citation>
    <scope>NUCLEOTIDE SEQUENCE [LARGE SCALE GENOMIC DNA]</scope>
    <source>
        <strain evidence="3 4">CBS 151.66</strain>
    </source>
</reference>
<keyword evidence="4" id="KW-1185">Reference proteome</keyword>
<organism evidence="3 4">
    <name type="scientific">Aspergillus leporis</name>
    <dbReference type="NCBI Taxonomy" id="41062"/>
    <lineage>
        <taxon>Eukaryota</taxon>
        <taxon>Fungi</taxon>
        <taxon>Dikarya</taxon>
        <taxon>Ascomycota</taxon>
        <taxon>Pezizomycotina</taxon>
        <taxon>Eurotiomycetes</taxon>
        <taxon>Eurotiomycetidae</taxon>
        <taxon>Eurotiales</taxon>
        <taxon>Aspergillaceae</taxon>
        <taxon>Aspergillus</taxon>
        <taxon>Aspergillus subgen. Circumdati</taxon>
    </lineage>
</organism>
<dbReference type="EMBL" id="ML732335">
    <property type="protein sequence ID" value="KAB8069562.1"/>
    <property type="molecule type" value="Genomic_DNA"/>
</dbReference>